<dbReference type="InterPro" id="IPR024079">
    <property type="entry name" value="MetalloPept_cat_dom_sf"/>
</dbReference>
<evidence type="ECO:0000259" key="8">
    <source>
        <dbReference type="SMART" id="SM00235"/>
    </source>
</evidence>
<keyword evidence="10" id="KW-1185">Reference proteome</keyword>
<dbReference type="InterPro" id="IPR006026">
    <property type="entry name" value="Peptidase_Metallo"/>
</dbReference>
<dbReference type="SMART" id="SM00235">
    <property type="entry name" value="ZnMc"/>
    <property type="match status" value="1"/>
</dbReference>
<feature type="compositionally biased region" description="Low complexity" evidence="7">
    <location>
        <begin position="235"/>
        <end position="249"/>
    </location>
</feature>
<dbReference type="PANTHER" id="PTHR10127">
    <property type="entry name" value="DISCOIDIN, CUB, EGF, LAMININ , AND ZINC METALLOPROTEASE DOMAIN CONTAINING"/>
    <property type="match status" value="1"/>
</dbReference>
<feature type="region of interest" description="Disordered" evidence="7">
    <location>
        <begin position="234"/>
        <end position="256"/>
    </location>
</feature>
<accession>A0ABD2JIX2</accession>
<sequence length="256" mass="28960">MASSAFDLPNWVDIPPPAIPYISPTETLLCYGDLYCNKEMLQEDYDRERERCGLEPETLISRRQKRQFRPYNRTHGKWDSFPIMISFLEDELPDNYRAWKAAINVGADMIMQHTCVQFKIVNVEEKANYSEGILIREPSENGKCLFGRADAGKVRNWQELELAMEHTCSHSHPNMSGVACHELLHLLGNVHEQSRSDARSFVILRHQTNVKTVFFKGYLPGRVRFLIHSLGARHGSGTSAGGPSASPPTLSMANPS</sequence>
<dbReference type="Pfam" id="PF01400">
    <property type="entry name" value="Astacin"/>
    <property type="match status" value="1"/>
</dbReference>
<evidence type="ECO:0000313" key="9">
    <source>
        <dbReference type="EMBL" id="KAL3090522.1"/>
    </source>
</evidence>
<evidence type="ECO:0000256" key="4">
    <source>
        <dbReference type="ARBA" id="ARBA00022833"/>
    </source>
</evidence>
<evidence type="ECO:0000256" key="2">
    <source>
        <dbReference type="ARBA" id="ARBA00022723"/>
    </source>
</evidence>
<keyword evidence="1" id="KW-0645">Protease</keyword>
<dbReference type="SUPFAM" id="SSF55486">
    <property type="entry name" value="Metalloproteases ('zincins'), catalytic domain"/>
    <property type="match status" value="1"/>
</dbReference>
<proteinExistence type="predicted"/>
<reference evidence="9 10" key="1">
    <citation type="submission" date="2024-10" db="EMBL/GenBank/DDBJ databases">
        <authorList>
            <person name="Kim D."/>
        </authorList>
    </citation>
    <scope>NUCLEOTIDE SEQUENCE [LARGE SCALE GENOMIC DNA]</scope>
    <source>
        <strain evidence="9">Taebaek</strain>
    </source>
</reference>
<evidence type="ECO:0000313" key="10">
    <source>
        <dbReference type="Proteomes" id="UP001620645"/>
    </source>
</evidence>
<keyword evidence="5" id="KW-0482">Metalloprotease</keyword>
<organism evidence="9 10">
    <name type="scientific">Heterodera schachtii</name>
    <name type="common">Sugarbeet cyst nematode worm</name>
    <name type="synonym">Tylenchus schachtii</name>
    <dbReference type="NCBI Taxonomy" id="97005"/>
    <lineage>
        <taxon>Eukaryota</taxon>
        <taxon>Metazoa</taxon>
        <taxon>Ecdysozoa</taxon>
        <taxon>Nematoda</taxon>
        <taxon>Chromadorea</taxon>
        <taxon>Rhabditida</taxon>
        <taxon>Tylenchina</taxon>
        <taxon>Tylenchomorpha</taxon>
        <taxon>Tylenchoidea</taxon>
        <taxon>Heteroderidae</taxon>
        <taxon>Heteroderinae</taxon>
        <taxon>Heterodera</taxon>
    </lineage>
</organism>
<dbReference type="AlphaFoldDB" id="A0ABD2JIX2"/>
<name>A0ABD2JIX2_HETSC</name>
<dbReference type="InterPro" id="IPR001506">
    <property type="entry name" value="Peptidase_M12A"/>
</dbReference>
<dbReference type="PANTHER" id="PTHR10127:SF780">
    <property type="entry name" value="METALLOENDOPEPTIDASE"/>
    <property type="match status" value="1"/>
</dbReference>
<evidence type="ECO:0000256" key="7">
    <source>
        <dbReference type="SAM" id="MobiDB-lite"/>
    </source>
</evidence>
<feature type="domain" description="Peptidase metallopeptidase" evidence="8">
    <location>
        <begin position="74"/>
        <end position="216"/>
    </location>
</feature>
<dbReference type="Proteomes" id="UP001620645">
    <property type="component" value="Unassembled WGS sequence"/>
</dbReference>
<dbReference type="Gene3D" id="3.40.390.10">
    <property type="entry name" value="Collagenase (Catalytic Domain)"/>
    <property type="match status" value="1"/>
</dbReference>
<evidence type="ECO:0000256" key="6">
    <source>
        <dbReference type="ARBA" id="ARBA00023157"/>
    </source>
</evidence>
<keyword evidence="6" id="KW-1015">Disulfide bond</keyword>
<dbReference type="GO" id="GO:0046872">
    <property type="term" value="F:metal ion binding"/>
    <property type="evidence" value="ECO:0007669"/>
    <property type="project" value="UniProtKB-KW"/>
</dbReference>
<keyword evidence="4" id="KW-0862">Zinc</keyword>
<comment type="caution">
    <text evidence="9">The sequence shown here is derived from an EMBL/GenBank/DDBJ whole genome shotgun (WGS) entry which is preliminary data.</text>
</comment>
<keyword evidence="2" id="KW-0479">Metal-binding</keyword>
<dbReference type="EMBL" id="JBICCN010000142">
    <property type="protein sequence ID" value="KAL3090522.1"/>
    <property type="molecule type" value="Genomic_DNA"/>
</dbReference>
<evidence type="ECO:0000256" key="1">
    <source>
        <dbReference type="ARBA" id="ARBA00022670"/>
    </source>
</evidence>
<keyword evidence="3" id="KW-0378">Hydrolase</keyword>
<gene>
    <name evidence="9" type="ORF">niasHS_005434</name>
</gene>
<dbReference type="GO" id="GO:0008237">
    <property type="term" value="F:metallopeptidase activity"/>
    <property type="evidence" value="ECO:0007669"/>
    <property type="project" value="UniProtKB-KW"/>
</dbReference>
<dbReference type="GO" id="GO:0006508">
    <property type="term" value="P:proteolysis"/>
    <property type="evidence" value="ECO:0007669"/>
    <property type="project" value="UniProtKB-KW"/>
</dbReference>
<evidence type="ECO:0000256" key="5">
    <source>
        <dbReference type="ARBA" id="ARBA00023049"/>
    </source>
</evidence>
<protein>
    <recommendedName>
        <fullName evidence="8">Peptidase metallopeptidase domain-containing protein</fullName>
    </recommendedName>
</protein>
<evidence type="ECO:0000256" key="3">
    <source>
        <dbReference type="ARBA" id="ARBA00022801"/>
    </source>
</evidence>